<evidence type="ECO:0000256" key="6">
    <source>
        <dbReference type="PIRNR" id="PIRNR010252"/>
    </source>
</evidence>
<feature type="domain" description="Cell-division protein ZapC N-terminal" evidence="8">
    <location>
        <begin position="1"/>
        <end position="88"/>
    </location>
</feature>
<evidence type="ECO:0000256" key="1">
    <source>
        <dbReference type="ARBA" id="ARBA00022490"/>
    </source>
</evidence>
<dbReference type="EMBL" id="CP047475">
    <property type="protein sequence ID" value="QIA63302.1"/>
    <property type="molecule type" value="Genomic_DNA"/>
</dbReference>
<evidence type="ECO:0000259" key="8">
    <source>
        <dbReference type="Pfam" id="PF21083"/>
    </source>
</evidence>
<comment type="subcellular location">
    <subcellularLocation>
        <location evidence="5 6">Cytoplasm</location>
    </subcellularLocation>
</comment>
<evidence type="ECO:0000256" key="5">
    <source>
        <dbReference type="HAMAP-Rule" id="MF_00906"/>
    </source>
</evidence>
<gene>
    <name evidence="5" type="primary">zapC</name>
    <name evidence="9" type="ORF">GT360_07125</name>
</gene>
<dbReference type="AlphaFoldDB" id="A0A7Z2YDH1"/>
<dbReference type="PIRSF" id="PIRSF010252">
    <property type="entry name" value="ZapC"/>
    <property type="match status" value="1"/>
</dbReference>
<dbReference type="InterPro" id="IPR009809">
    <property type="entry name" value="ZapC"/>
</dbReference>
<dbReference type="GO" id="GO:0005737">
    <property type="term" value="C:cytoplasm"/>
    <property type="evidence" value="ECO:0007669"/>
    <property type="project" value="UniProtKB-SubCell"/>
</dbReference>
<keyword evidence="1 5" id="KW-0963">Cytoplasm</keyword>
<name>A0A7Z2YDH1_9VIBR</name>
<dbReference type="Pfam" id="PF07126">
    <property type="entry name" value="ZapC_C"/>
    <property type="match status" value="1"/>
</dbReference>
<comment type="function">
    <text evidence="5 6">Contributes to the efficiency of the cell division process by stabilizing the polymeric form of the cell division protein FtsZ. Acts by promoting interactions between FtsZ protofilaments and suppressing the GTPase activity of FtsZ.</text>
</comment>
<keyword evidence="4 5" id="KW-0131">Cell cycle</keyword>
<dbReference type="GO" id="GO:0000917">
    <property type="term" value="P:division septum assembly"/>
    <property type="evidence" value="ECO:0007669"/>
    <property type="project" value="UniProtKB-KW"/>
</dbReference>
<accession>A0A7Z2YDH1</accession>
<organism evidence="9 10">
    <name type="scientific">Vibrio astriarenae</name>
    <dbReference type="NCBI Taxonomy" id="1481923"/>
    <lineage>
        <taxon>Bacteria</taxon>
        <taxon>Pseudomonadati</taxon>
        <taxon>Pseudomonadota</taxon>
        <taxon>Gammaproteobacteria</taxon>
        <taxon>Vibrionales</taxon>
        <taxon>Vibrionaceae</taxon>
        <taxon>Vibrio</taxon>
    </lineage>
</organism>
<dbReference type="KEGG" id="vas:GT360_07125"/>
<comment type="similarity">
    <text evidence="5 6">Belongs to the ZapC family.</text>
</comment>
<dbReference type="RefSeq" id="WP_164648204.1">
    <property type="nucleotide sequence ID" value="NZ_CP047475.1"/>
</dbReference>
<feature type="domain" description="Cell-division protein ZapC C-terminal" evidence="7">
    <location>
        <begin position="89"/>
        <end position="167"/>
    </location>
</feature>
<evidence type="ECO:0000256" key="3">
    <source>
        <dbReference type="ARBA" id="ARBA00023210"/>
    </source>
</evidence>
<dbReference type="GO" id="GO:0043093">
    <property type="term" value="P:FtsZ-dependent cytokinesis"/>
    <property type="evidence" value="ECO:0007669"/>
    <property type="project" value="UniProtKB-UniRule"/>
</dbReference>
<evidence type="ECO:0000256" key="2">
    <source>
        <dbReference type="ARBA" id="ARBA00022618"/>
    </source>
</evidence>
<dbReference type="HAMAP" id="MF_00906">
    <property type="entry name" value="ZapC"/>
    <property type="match status" value="1"/>
</dbReference>
<dbReference type="Pfam" id="PF21083">
    <property type="entry name" value="ZapC_N"/>
    <property type="match status" value="1"/>
</dbReference>
<reference evidence="9 10" key="1">
    <citation type="submission" date="2020-01" db="EMBL/GenBank/DDBJ databases">
        <title>Whole genome and functional gene identification of agarase of Vibrio HN897.</title>
        <authorList>
            <person name="Liu Y."/>
            <person name="Zhao Z."/>
        </authorList>
    </citation>
    <scope>NUCLEOTIDE SEQUENCE [LARGE SCALE GENOMIC DNA]</scope>
    <source>
        <strain evidence="9 10">HN897</strain>
    </source>
</reference>
<proteinExistence type="inferred from homology"/>
<comment type="subunit">
    <text evidence="5">Interacts directly with FtsZ.</text>
</comment>
<keyword evidence="10" id="KW-1185">Reference proteome</keyword>
<sequence>MLKPRDNWTWYFDDTENHLMLDLGDNMLFKTNLPRKLLVDYAVGTNVFCVDDATSFQTFKESLTHLDLSEPRQAELALYCVAAKRFHKPVQPKSWFFSEGQGSPCRLHEGNLVNLSNEFGKGLFIILEVGENVCLITPVELEGFTLREGKVLAFGEPIKVMHDRIGETYHAIMDVPVALVG</sequence>
<evidence type="ECO:0000313" key="10">
    <source>
        <dbReference type="Proteomes" id="UP000464262"/>
    </source>
</evidence>
<dbReference type="InterPro" id="IPR048372">
    <property type="entry name" value="ZapC_C"/>
</dbReference>
<dbReference type="Proteomes" id="UP000464262">
    <property type="component" value="Chromosome 1"/>
</dbReference>
<keyword evidence="2 5" id="KW-0132">Cell division</keyword>
<keyword evidence="3 5" id="KW-0717">Septation</keyword>
<dbReference type="InterPro" id="IPR048373">
    <property type="entry name" value="ZapC_N"/>
</dbReference>
<evidence type="ECO:0000259" key="7">
    <source>
        <dbReference type="Pfam" id="PF07126"/>
    </source>
</evidence>
<evidence type="ECO:0000256" key="4">
    <source>
        <dbReference type="ARBA" id="ARBA00023306"/>
    </source>
</evidence>
<protein>
    <recommendedName>
        <fullName evidence="5 6">Cell division protein ZapC</fullName>
    </recommendedName>
</protein>
<evidence type="ECO:0000313" key="9">
    <source>
        <dbReference type="EMBL" id="QIA63302.1"/>
    </source>
</evidence>